<dbReference type="PANTHER" id="PTHR19134">
    <property type="entry name" value="RECEPTOR-TYPE TYROSINE-PROTEIN PHOSPHATASE"/>
    <property type="match status" value="1"/>
</dbReference>
<dbReference type="InterPro" id="IPR000242">
    <property type="entry name" value="PTP_cat"/>
</dbReference>
<dbReference type="InterPro" id="IPR036873">
    <property type="entry name" value="Rhodanese-like_dom_sf"/>
</dbReference>
<protein>
    <recommendedName>
        <fullName evidence="2">protein-tyrosine-phosphatase</fullName>
        <ecNumber evidence="2">3.1.3.48</ecNumber>
    </recommendedName>
</protein>
<dbReference type="SMART" id="SM00404">
    <property type="entry name" value="PTPc_motif"/>
    <property type="match status" value="1"/>
</dbReference>
<keyword evidence="7" id="KW-1185">Reference proteome</keyword>
<dbReference type="PROSITE" id="PS50206">
    <property type="entry name" value="RHODANESE_3"/>
    <property type="match status" value="1"/>
</dbReference>
<dbReference type="InterPro" id="IPR016130">
    <property type="entry name" value="Tyr_Pase_AS"/>
</dbReference>
<evidence type="ECO:0000313" key="6">
    <source>
        <dbReference type="EMBL" id="CAG8545286.1"/>
    </source>
</evidence>
<dbReference type="PROSITE" id="PS50055">
    <property type="entry name" value="TYR_PHOSPHATASE_PTP"/>
    <property type="match status" value="1"/>
</dbReference>
<dbReference type="AlphaFoldDB" id="A0A9N9FLC8"/>
<dbReference type="SUPFAM" id="SSF52799">
    <property type="entry name" value="(Phosphotyrosine protein) phosphatases II"/>
    <property type="match status" value="1"/>
</dbReference>
<dbReference type="PROSITE" id="PS50056">
    <property type="entry name" value="TYR_PHOSPHATASE_2"/>
    <property type="match status" value="1"/>
</dbReference>
<dbReference type="CDD" id="cd18533">
    <property type="entry name" value="PTP_fungal"/>
    <property type="match status" value="1"/>
</dbReference>
<evidence type="ECO:0000256" key="2">
    <source>
        <dbReference type="ARBA" id="ARBA00013064"/>
    </source>
</evidence>
<feature type="domain" description="Tyrosine specific protein phosphatases" evidence="4">
    <location>
        <begin position="586"/>
        <end position="668"/>
    </location>
</feature>
<organism evidence="6 7">
    <name type="scientific">Paraglomus occultum</name>
    <dbReference type="NCBI Taxonomy" id="144539"/>
    <lineage>
        <taxon>Eukaryota</taxon>
        <taxon>Fungi</taxon>
        <taxon>Fungi incertae sedis</taxon>
        <taxon>Mucoromycota</taxon>
        <taxon>Glomeromycotina</taxon>
        <taxon>Glomeromycetes</taxon>
        <taxon>Paraglomerales</taxon>
        <taxon>Paraglomeraceae</taxon>
        <taxon>Paraglomus</taxon>
    </lineage>
</organism>
<dbReference type="Proteomes" id="UP000789572">
    <property type="component" value="Unassembled WGS sequence"/>
</dbReference>
<accession>A0A9N9FLC8</accession>
<feature type="domain" description="Tyrosine-protein phosphatase" evidence="3">
    <location>
        <begin position="433"/>
        <end position="677"/>
    </location>
</feature>
<dbReference type="InterPro" id="IPR001763">
    <property type="entry name" value="Rhodanese-like_dom"/>
</dbReference>
<dbReference type="GO" id="GO:0004725">
    <property type="term" value="F:protein tyrosine phosphatase activity"/>
    <property type="evidence" value="ECO:0007669"/>
    <property type="project" value="UniProtKB-EC"/>
</dbReference>
<dbReference type="InterPro" id="IPR000387">
    <property type="entry name" value="Tyr_Pase_dom"/>
</dbReference>
<dbReference type="SUPFAM" id="SSF52821">
    <property type="entry name" value="Rhodanese/Cell cycle control phosphatase"/>
    <property type="match status" value="1"/>
</dbReference>
<dbReference type="Pfam" id="PF00102">
    <property type="entry name" value="Y_phosphatase"/>
    <property type="match status" value="1"/>
</dbReference>
<dbReference type="PANTHER" id="PTHR19134:SF561">
    <property type="entry name" value="PROTEIN TYROSINE PHOSPHATASE 36E, ISOFORM A"/>
    <property type="match status" value="1"/>
</dbReference>
<feature type="domain" description="Rhodanese" evidence="5">
    <location>
        <begin position="187"/>
        <end position="299"/>
    </location>
</feature>
<dbReference type="EMBL" id="CAJVPJ010000639">
    <property type="protein sequence ID" value="CAG8545286.1"/>
    <property type="molecule type" value="Genomic_DNA"/>
</dbReference>
<dbReference type="InterPro" id="IPR003595">
    <property type="entry name" value="Tyr_Pase_cat"/>
</dbReference>
<proteinExistence type="inferred from homology"/>
<evidence type="ECO:0000259" key="5">
    <source>
        <dbReference type="PROSITE" id="PS50206"/>
    </source>
</evidence>
<evidence type="ECO:0000256" key="1">
    <source>
        <dbReference type="ARBA" id="ARBA00009649"/>
    </source>
</evidence>
<reference evidence="6" key="1">
    <citation type="submission" date="2021-06" db="EMBL/GenBank/DDBJ databases">
        <authorList>
            <person name="Kallberg Y."/>
            <person name="Tangrot J."/>
            <person name="Rosling A."/>
        </authorList>
    </citation>
    <scope>NUCLEOTIDE SEQUENCE</scope>
    <source>
        <strain evidence="6">IA702</strain>
    </source>
</reference>
<name>A0A9N9FLC8_9GLOM</name>
<dbReference type="EC" id="3.1.3.48" evidence="2"/>
<comment type="caution">
    <text evidence="6">The sequence shown here is derived from an EMBL/GenBank/DDBJ whole genome shotgun (WGS) entry which is preliminary data.</text>
</comment>
<dbReference type="PROSITE" id="PS00383">
    <property type="entry name" value="TYR_PHOSPHATASE_1"/>
    <property type="match status" value="1"/>
</dbReference>
<gene>
    <name evidence="6" type="ORF">POCULU_LOCUS4740</name>
</gene>
<dbReference type="InterPro" id="IPR050348">
    <property type="entry name" value="Protein-Tyr_Phosphatase"/>
</dbReference>
<evidence type="ECO:0000259" key="4">
    <source>
        <dbReference type="PROSITE" id="PS50056"/>
    </source>
</evidence>
<dbReference type="PRINTS" id="PR00700">
    <property type="entry name" value="PRTYPHPHTASE"/>
</dbReference>
<evidence type="ECO:0000313" key="7">
    <source>
        <dbReference type="Proteomes" id="UP000789572"/>
    </source>
</evidence>
<dbReference type="OrthoDB" id="6058203at2759"/>
<sequence>MSVGVGLYNSPTCELKTDQSSYFSLHMPSTYISNDKACAGYFDVEPQNDGKTPYFDAQKCQPVETPYFDCEPVDTPYFEELKRKSEARLNGGVDGTSSTPACTSFCTSNNTLEWLRTASLHSSLPRSKLLRQPNKPSVRPSLQSLTCTAASPPAQSFHIVSANDLADLIRRQALNESLGKTFTNSVILLLDLRAFSQFAENHIRMAVNICVPSTLLRRGSFTLDKVCDMLVSDYDKQVFGEWEKFENIVLYDSDTQDLKEGCSLTHLCKKFKLSGCKANIGWLKGGFMAFCSKYTDLCEHTESIPSAFPRRTFSAPALMRKPGAFTCPTPVIEIDGVNPFFSNIRQNYELIGGITEKIPVRFPEGVRFEANDLPAFLRDICSENGGKDRLAEAFYDIERTEQRRLQSLMLQNANKPTADFAYSISAGIEKGTKNRYNNIWPYDHARVKLGACKGECDYINASYVQADESTTRYIATQGPMPATYEDFWKVVWEQNCSVIVMLTKEEEAGRIQCHKYWSDCPKTACKFGKLSLLNVSENTLRDNTGASVIIRKFSLTNSDHANVPPRIITQLHFLVWPDFGVPDCPLQLLRLINMANQCQAESGNTGPMVVHCSAGCGRTGAFCTVDTVLKMLKQNENMRDIQQDVIKYVVEKFREQRLSMVQNLRQFVFCYEAVIWALLGAA</sequence>
<dbReference type="SMART" id="SM00194">
    <property type="entry name" value="PTPc"/>
    <property type="match status" value="1"/>
</dbReference>
<evidence type="ECO:0000259" key="3">
    <source>
        <dbReference type="PROSITE" id="PS50055"/>
    </source>
</evidence>
<dbReference type="Gene3D" id="3.40.250.10">
    <property type="entry name" value="Rhodanese-like domain"/>
    <property type="match status" value="1"/>
</dbReference>
<dbReference type="InterPro" id="IPR029021">
    <property type="entry name" value="Prot-tyrosine_phosphatase-like"/>
</dbReference>
<comment type="similarity">
    <text evidence="1">Belongs to the protein-tyrosine phosphatase family. Non-receptor class subfamily.</text>
</comment>
<dbReference type="Gene3D" id="3.90.190.10">
    <property type="entry name" value="Protein tyrosine phosphatase superfamily"/>
    <property type="match status" value="1"/>
</dbReference>
<dbReference type="Pfam" id="PF00581">
    <property type="entry name" value="Rhodanese"/>
    <property type="match status" value="1"/>
</dbReference>